<dbReference type="EMBL" id="CP121472">
    <property type="protein sequence ID" value="WPL17785.1"/>
    <property type="molecule type" value="Genomic_DNA"/>
</dbReference>
<comment type="function">
    <text evidence="2">E1 component of the 2-oxoglutarate dehydrogenase (OGDH) complex which catalyzes the decarboxylation of 2-oxoglutarate, the first step in the conversion of 2-oxoglutarate to succinyl-CoA and CO(2).</text>
</comment>
<feature type="region of interest" description="Disordered" evidence="7">
    <location>
        <begin position="50"/>
        <end position="93"/>
    </location>
</feature>
<accession>A0ABZ0SDW9</accession>
<evidence type="ECO:0000313" key="9">
    <source>
        <dbReference type="EMBL" id="WPL17785.1"/>
    </source>
</evidence>
<dbReference type="Pfam" id="PF16078">
    <property type="entry name" value="2-oxogl_dehyd_N"/>
    <property type="match status" value="1"/>
</dbReference>
<dbReference type="InterPro" id="IPR031717">
    <property type="entry name" value="ODO-1/KGD_C"/>
</dbReference>
<dbReference type="SUPFAM" id="SSF52518">
    <property type="entry name" value="Thiamin diphosphate-binding fold (THDP-binding)"/>
    <property type="match status" value="2"/>
</dbReference>
<dbReference type="Pfam" id="PF00676">
    <property type="entry name" value="E1_dh"/>
    <property type="match status" value="1"/>
</dbReference>
<dbReference type="InterPro" id="IPR042179">
    <property type="entry name" value="KGD_C_sf"/>
</dbReference>
<dbReference type="Proteomes" id="UP001432180">
    <property type="component" value="Chromosome"/>
</dbReference>
<dbReference type="NCBIfam" id="NF006914">
    <property type="entry name" value="PRK09404.1"/>
    <property type="match status" value="1"/>
</dbReference>
<gene>
    <name evidence="9" type="primary">sucA</name>
    <name evidence="9" type="ORF">Thiowin_02827</name>
</gene>
<dbReference type="InterPro" id="IPR032106">
    <property type="entry name" value="2-oxogl_dehyd_N"/>
</dbReference>
<dbReference type="NCBIfam" id="TIGR00239">
    <property type="entry name" value="2oxo_dh_E1"/>
    <property type="match status" value="1"/>
</dbReference>
<dbReference type="NCBIfam" id="NF008907">
    <property type="entry name" value="PRK12270.1"/>
    <property type="match status" value="1"/>
</dbReference>
<feature type="compositionally biased region" description="Low complexity" evidence="7">
    <location>
        <begin position="77"/>
        <end position="86"/>
    </location>
</feature>
<evidence type="ECO:0000256" key="1">
    <source>
        <dbReference type="ARBA" id="ARBA00001964"/>
    </source>
</evidence>
<dbReference type="InterPro" id="IPR011603">
    <property type="entry name" value="2oxoglutarate_DH_E1"/>
</dbReference>
<dbReference type="InterPro" id="IPR001017">
    <property type="entry name" value="DH_E1"/>
</dbReference>
<dbReference type="InterPro" id="IPR005475">
    <property type="entry name" value="Transketolase-like_Pyr-bd"/>
</dbReference>
<dbReference type="PANTHER" id="PTHR23152">
    <property type="entry name" value="2-OXOGLUTARATE DEHYDROGENASE"/>
    <property type="match status" value="1"/>
</dbReference>
<dbReference type="SMART" id="SM00861">
    <property type="entry name" value="Transket_pyr"/>
    <property type="match status" value="1"/>
</dbReference>
<dbReference type="InterPro" id="IPR029061">
    <property type="entry name" value="THDP-binding"/>
</dbReference>
<comment type="cofactor">
    <cofactor evidence="1">
        <name>thiamine diphosphate</name>
        <dbReference type="ChEBI" id="CHEBI:58937"/>
    </cofactor>
</comment>
<name>A0ABZ0SDW9_9GAMM</name>
<evidence type="ECO:0000256" key="4">
    <source>
        <dbReference type="ARBA" id="ARBA00012280"/>
    </source>
</evidence>
<organism evidence="9 10">
    <name type="scientific">Thiorhodovibrio winogradskyi</name>
    <dbReference type="NCBI Taxonomy" id="77007"/>
    <lineage>
        <taxon>Bacteria</taxon>
        <taxon>Pseudomonadati</taxon>
        <taxon>Pseudomonadota</taxon>
        <taxon>Gammaproteobacteria</taxon>
        <taxon>Chromatiales</taxon>
        <taxon>Chromatiaceae</taxon>
        <taxon>Thiorhodovibrio</taxon>
    </lineage>
</organism>
<comment type="similarity">
    <text evidence="3">Belongs to the alpha-ketoglutarate dehydrogenase family.</text>
</comment>
<sequence>MNALLELFHDSSAFHGSNAAFIEQLYERYLHDPHSIQADWRERFNALPERGRDSLSTQRAREQRPQVSGAPGFSDWPAPAATPATKTLDRPTEVSAEKQAAVLRLINTYRSRGHQLANLDPLRLRPQPEVADLEPSYHGLLDSDLEQVFNSGSLYGPDRLTLRDIIARLKRSYCGHVACEYMHITTTPEKRWVQKRIESYQARPELTKKDRRWLLQLLTAAEGIEQHLHRRYVGQKRFSLEGGEALIPLLDELIQRAGRDGVRELVIGMAHRGRLNVLTNIFGKPPQDIFAEFEGRVALKAGQRAGDVKYHLGFATDVATPGGPVHLALGFNPSHLEIIDPVIQGSVRARQRRRGDRDGSQVLPVLIHGDSAFAGQGVVMETLQLSQTRSHGTGGTVHIIINNQIGFTTSNPLDTRSTLYCTDVAKMVQGPVFHVNGDDPEAVIFVTRMALDFRNRFRRDAFIDLVCYRRLGHNEADEPAVTQPMMYRKIRQHPTARAIYAKKLITAGILTADAADTMIADYRHTIDHGLVVTRQVLRDLDHGFRTNWRRFADTLWTAPCATGLPLPKLQALAERLLRLPDGFKLHARVAKIWAERRQMAAGEQLINWGFAENMAYASLLDAGMPVRLCGQDAGRGTFFHRHAKIHCQASGDDYTPLQHLSPDQGAFVAIDSILSEEAVLGFEYGFATAEPDALTLWEAQFGDFANGAQVVIDQFICSAGTKWGLHCGLTMLLPHGLEGQGAEHSSARLERYLQLCAEHNIQVCVPTTPAQIFHLLRRQMLRPYRRPLIVMTPKSLLRHRLAVSALEELSQGRFQPLIPECDPLPRDTIERVIFCSGKLYFDLLEERHTRALETVAIVRVEQLYPFPKEDFAATLADYAHVDEFIWCQEEAQNQGAWDQIKHRFQPLIRAGKEVYYVGRPASAAPAVGHRSIHLEQQQRLIDEALTGRVNPSMNHNIDRVIPQP</sequence>
<evidence type="ECO:0000256" key="3">
    <source>
        <dbReference type="ARBA" id="ARBA00006936"/>
    </source>
</evidence>
<reference evidence="9 10" key="1">
    <citation type="journal article" date="2023" name="Microorganisms">
        <title>Thiorhodovibrio frisius and Trv. litoralis spp. nov., Two Novel Members from a Clade of Fastidious Purple Sulfur Bacteria That Exhibit Unique Red-Shifted Light-Harvesting Capabilities.</title>
        <authorList>
            <person name="Methner A."/>
            <person name="Kuzyk S.B."/>
            <person name="Petersen J."/>
            <person name="Bauer S."/>
            <person name="Brinkmann H."/>
            <person name="Sichau K."/>
            <person name="Wanner G."/>
            <person name="Wolf J."/>
            <person name="Neumann-Schaal M."/>
            <person name="Henke P."/>
            <person name="Tank M."/>
            <person name="Sproer C."/>
            <person name="Bunk B."/>
            <person name="Overmann J."/>
        </authorList>
    </citation>
    <scope>NUCLEOTIDE SEQUENCE [LARGE SCALE GENOMIC DNA]</scope>
    <source>
        <strain evidence="9 10">DSM 6702</strain>
    </source>
</reference>
<dbReference type="CDD" id="cd02016">
    <property type="entry name" value="TPP_E1_OGDC_like"/>
    <property type="match status" value="1"/>
</dbReference>
<evidence type="ECO:0000313" key="10">
    <source>
        <dbReference type="Proteomes" id="UP001432180"/>
    </source>
</evidence>
<dbReference type="PANTHER" id="PTHR23152:SF4">
    <property type="entry name" value="2-OXOADIPATE DEHYDROGENASE COMPLEX COMPONENT E1"/>
    <property type="match status" value="1"/>
</dbReference>
<dbReference type="Pfam" id="PF02779">
    <property type="entry name" value="Transket_pyr"/>
    <property type="match status" value="1"/>
</dbReference>
<dbReference type="EC" id="1.2.4.2" evidence="4"/>
<dbReference type="GO" id="GO:0004591">
    <property type="term" value="F:oxoglutarate dehydrogenase (succinyl-transferring) activity"/>
    <property type="evidence" value="ECO:0007669"/>
    <property type="project" value="UniProtKB-EC"/>
</dbReference>
<evidence type="ECO:0000256" key="7">
    <source>
        <dbReference type="SAM" id="MobiDB-lite"/>
    </source>
</evidence>
<dbReference type="Pfam" id="PF16870">
    <property type="entry name" value="OxoGdeHyase_C"/>
    <property type="match status" value="1"/>
</dbReference>
<dbReference type="Gene3D" id="1.10.287.1150">
    <property type="entry name" value="TPP helical domain"/>
    <property type="match status" value="1"/>
</dbReference>
<evidence type="ECO:0000256" key="5">
    <source>
        <dbReference type="ARBA" id="ARBA00023002"/>
    </source>
</evidence>
<protein>
    <recommendedName>
        <fullName evidence="4">oxoglutarate dehydrogenase (succinyl-transferring)</fullName>
        <ecNumber evidence="4">1.2.4.2</ecNumber>
    </recommendedName>
</protein>
<evidence type="ECO:0000256" key="2">
    <source>
        <dbReference type="ARBA" id="ARBA00003906"/>
    </source>
</evidence>
<dbReference type="Gene3D" id="3.40.50.970">
    <property type="match status" value="1"/>
</dbReference>
<evidence type="ECO:0000256" key="6">
    <source>
        <dbReference type="ARBA" id="ARBA00023052"/>
    </source>
</evidence>
<dbReference type="Gene3D" id="3.40.50.12470">
    <property type="match status" value="1"/>
</dbReference>
<dbReference type="RefSeq" id="WP_328983587.1">
    <property type="nucleotide sequence ID" value="NZ_CP121472.1"/>
</dbReference>
<feature type="compositionally biased region" description="Basic and acidic residues" evidence="7">
    <location>
        <begin position="50"/>
        <end position="64"/>
    </location>
</feature>
<dbReference type="PIRSF" id="PIRSF000157">
    <property type="entry name" value="Oxoglu_dh_E1"/>
    <property type="match status" value="1"/>
</dbReference>
<evidence type="ECO:0000259" key="8">
    <source>
        <dbReference type="SMART" id="SM00861"/>
    </source>
</evidence>
<keyword evidence="5 9" id="KW-0560">Oxidoreductase</keyword>
<keyword evidence="6" id="KW-0786">Thiamine pyrophosphate</keyword>
<proteinExistence type="inferred from homology"/>
<keyword evidence="10" id="KW-1185">Reference proteome</keyword>
<feature type="domain" description="Transketolase-like pyrimidine-binding" evidence="8">
    <location>
        <begin position="606"/>
        <end position="799"/>
    </location>
</feature>
<dbReference type="Gene3D" id="3.40.50.11610">
    <property type="entry name" value="Multifunctional 2-oxoglutarate metabolism enzyme, C-terminal domain"/>
    <property type="match status" value="1"/>
</dbReference>